<dbReference type="Gene3D" id="4.10.400.10">
    <property type="entry name" value="Low-density Lipoprotein Receptor"/>
    <property type="match status" value="4"/>
</dbReference>
<keyword evidence="3 11" id="KW-0732">Signal</keyword>
<evidence type="ECO:0000256" key="2">
    <source>
        <dbReference type="ARBA" id="ARBA00022692"/>
    </source>
</evidence>
<evidence type="ECO:0000256" key="5">
    <source>
        <dbReference type="ARBA" id="ARBA00022989"/>
    </source>
</evidence>
<evidence type="ECO:0000256" key="4">
    <source>
        <dbReference type="ARBA" id="ARBA00022737"/>
    </source>
</evidence>
<dbReference type="PANTHER" id="PTHR22722">
    <property type="entry name" value="LOW-DENSITY LIPOPROTEIN RECEPTOR-RELATED PROTEIN 2-RELATED"/>
    <property type="match status" value="1"/>
</dbReference>
<organism evidence="12">
    <name type="scientific">Amblyomma triste</name>
    <name type="common">Neotropical tick</name>
    <dbReference type="NCBI Taxonomy" id="251400"/>
    <lineage>
        <taxon>Eukaryota</taxon>
        <taxon>Metazoa</taxon>
        <taxon>Ecdysozoa</taxon>
        <taxon>Arthropoda</taxon>
        <taxon>Chelicerata</taxon>
        <taxon>Arachnida</taxon>
        <taxon>Acari</taxon>
        <taxon>Parasitiformes</taxon>
        <taxon>Ixodida</taxon>
        <taxon>Ixodoidea</taxon>
        <taxon>Ixodidae</taxon>
        <taxon>Amblyomminae</taxon>
        <taxon>Amblyomma</taxon>
    </lineage>
</organism>
<feature type="signal peptide" evidence="11">
    <location>
        <begin position="1"/>
        <end position="30"/>
    </location>
</feature>
<keyword evidence="2" id="KW-0812">Transmembrane</keyword>
<keyword evidence="8 12" id="KW-0675">Receptor</keyword>
<reference evidence="12" key="1">
    <citation type="submission" date="2014-03" db="EMBL/GenBank/DDBJ databases">
        <title>The sialotranscriptome of Amblyomma triste, Amblyomma parvum and Amblyomma cajennense ticks, uncovered by 454-based RNA-seq.</title>
        <authorList>
            <person name="Garcia G.R."/>
            <person name="Gardinassi L.G."/>
            <person name="Ribeiro J.M."/>
            <person name="Anatriello E."/>
            <person name="Ferreira B.R."/>
            <person name="Moreira H.N."/>
            <person name="Mafra C."/>
            <person name="Olegario M.M."/>
            <person name="Szabo P.J."/>
            <person name="Miranda-Santos I.K."/>
            <person name="Maruyama S.R."/>
        </authorList>
    </citation>
    <scope>NUCLEOTIDE SEQUENCE</scope>
    <source>
        <strain evidence="12">Mato Grasso do Sul</strain>
        <tissue evidence="12">Salivary glands</tissue>
    </source>
</reference>
<proteinExistence type="evidence at transcript level"/>
<dbReference type="InterPro" id="IPR036055">
    <property type="entry name" value="LDL_receptor-like_sf"/>
</dbReference>
<evidence type="ECO:0000256" key="6">
    <source>
        <dbReference type="ARBA" id="ARBA00023136"/>
    </source>
</evidence>
<dbReference type="InterPro" id="IPR051221">
    <property type="entry name" value="LDLR-related"/>
</dbReference>
<keyword evidence="7 10" id="KW-1015">Disulfide bond</keyword>
<feature type="disulfide bond" evidence="10">
    <location>
        <begin position="153"/>
        <end position="168"/>
    </location>
</feature>
<dbReference type="GO" id="GO:0043235">
    <property type="term" value="C:receptor complex"/>
    <property type="evidence" value="ECO:0007669"/>
    <property type="project" value="TreeGrafter"/>
</dbReference>
<dbReference type="PROSITE" id="PS50068">
    <property type="entry name" value="LDLRA_2"/>
    <property type="match status" value="4"/>
</dbReference>
<keyword evidence="6" id="KW-0472">Membrane</keyword>
<dbReference type="FunFam" id="4.10.400.10:FF:000002">
    <property type="entry name" value="Low-density lipoprotein receptor-related protein 1"/>
    <property type="match status" value="2"/>
</dbReference>
<dbReference type="InterPro" id="IPR002172">
    <property type="entry name" value="LDrepeatLR_classA_rpt"/>
</dbReference>
<dbReference type="CDD" id="cd00112">
    <property type="entry name" value="LDLa"/>
    <property type="match status" value="4"/>
</dbReference>
<dbReference type="InterPro" id="IPR023415">
    <property type="entry name" value="LDLR_class-A_CS"/>
</dbReference>
<evidence type="ECO:0000256" key="8">
    <source>
        <dbReference type="ARBA" id="ARBA00023170"/>
    </source>
</evidence>
<feature type="disulfide bond" evidence="10">
    <location>
        <begin position="63"/>
        <end position="78"/>
    </location>
</feature>
<dbReference type="Pfam" id="PF00057">
    <property type="entry name" value="Ldl_recept_a"/>
    <property type="match status" value="4"/>
</dbReference>
<accession>A0A023GAX9</accession>
<evidence type="ECO:0000256" key="11">
    <source>
        <dbReference type="SAM" id="SignalP"/>
    </source>
</evidence>
<evidence type="ECO:0000256" key="10">
    <source>
        <dbReference type="PROSITE-ProRule" id="PRU00124"/>
    </source>
</evidence>
<evidence type="ECO:0000313" key="12">
    <source>
        <dbReference type="EMBL" id="JAC31037.1"/>
    </source>
</evidence>
<name>A0A023GAX9_AMBTT</name>
<dbReference type="SUPFAM" id="SSF57424">
    <property type="entry name" value="LDL receptor-like module"/>
    <property type="match status" value="4"/>
</dbReference>
<sequence length="218" mass="23746">MESLHRGGPESLRSFLTLIVLTVTVTSVASYSIRNATDVSQECSGRHFKCTTEDQCVPVSKRCDGTSDCGDGSDEENCKSSITCPEGEYKCKNGGVCIPASWRCDGERDCADGSDEHDDSCQSHSNVTSCTEDKFACRTYAETVTCFPLTWRCDGDRDCLDGSDEENCASLRPCRDTEFACKNNGICIRKAWLCDGDQDCLDGSDERECSTSTAASTM</sequence>
<keyword evidence="5" id="KW-1133">Transmembrane helix</keyword>
<evidence type="ECO:0000256" key="9">
    <source>
        <dbReference type="ARBA" id="ARBA00023180"/>
    </source>
</evidence>
<dbReference type="GO" id="GO:0005041">
    <property type="term" value="F:low-density lipoprotein particle receptor activity"/>
    <property type="evidence" value="ECO:0007669"/>
    <property type="project" value="TreeGrafter"/>
</dbReference>
<evidence type="ECO:0000256" key="3">
    <source>
        <dbReference type="ARBA" id="ARBA00022729"/>
    </source>
</evidence>
<keyword evidence="9" id="KW-0325">Glycoprotein</keyword>
<comment type="subcellular location">
    <subcellularLocation>
        <location evidence="1">Membrane</location>
        <topology evidence="1">Single-pass membrane protein</topology>
    </subcellularLocation>
</comment>
<keyword evidence="4" id="KW-0677">Repeat</keyword>
<evidence type="ECO:0000256" key="1">
    <source>
        <dbReference type="ARBA" id="ARBA00004167"/>
    </source>
</evidence>
<comment type="caution">
    <text evidence="10">Lacks conserved residue(s) required for the propagation of feature annotation.</text>
</comment>
<dbReference type="EMBL" id="GBBM01004381">
    <property type="protein sequence ID" value="JAC31037.1"/>
    <property type="molecule type" value="mRNA"/>
</dbReference>
<protein>
    <submittedName>
        <fullName evidence="12">Putative lipophorin receptor</fullName>
    </submittedName>
</protein>
<dbReference type="GO" id="GO:0005886">
    <property type="term" value="C:plasma membrane"/>
    <property type="evidence" value="ECO:0007669"/>
    <property type="project" value="TreeGrafter"/>
</dbReference>
<dbReference type="SMART" id="SM00192">
    <property type="entry name" value="LDLa"/>
    <property type="match status" value="4"/>
</dbReference>
<dbReference type="PANTHER" id="PTHR22722:SF5">
    <property type="entry name" value="LOW-DENSITY LIPOPROTEIN RECEPTOR-RELATED PROTEIN 1B"/>
    <property type="match status" value="1"/>
</dbReference>
<dbReference type="PROSITE" id="PS01209">
    <property type="entry name" value="LDLRA_1"/>
    <property type="match status" value="3"/>
</dbReference>
<evidence type="ECO:0000256" key="7">
    <source>
        <dbReference type="ARBA" id="ARBA00023157"/>
    </source>
</evidence>
<feature type="disulfide bond" evidence="10">
    <location>
        <begin position="194"/>
        <end position="209"/>
    </location>
</feature>
<feature type="chain" id="PRO_5001520945" evidence="11">
    <location>
        <begin position="31"/>
        <end position="218"/>
    </location>
</feature>
<dbReference type="PRINTS" id="PR00261">
    <property type="entry name" value="LDLRECEPTOR"/>
</dbReference>
<dbReference type="AlphaFoldDB" id="A0A023GAX9"/>